<comment type="caution">
    <text evidence="2">The sequence shown here is derived from an EMBL/GenBank/DDBJ whole genome shotgun (WGS) entry which is preliminary data.</text>
</comment>
<dbReference type="InterPro" id="IPR034660">
    <property type="entry name" value="DinB/YfiT-like"/>
</dbReference>
<name>A0ABP9VGQ3_9DEIO</name>
<gene>
    <name evidence="2" type="ORF">Dxin01_03208</name>
</gene>
<accession>A0ABP9VGQ3</accession>
<dbReference type="Gene3D" id="1.20.120.450">
    <property type="entry name" value="dinb family like domain"/>
    <property type="match status" value="1"/>
</dbReference>
<protein>
    <recommendedName>
        <fullName evidence="1">DinB-like domain-containing protein</fullName>
    </recommendedName>
</protein>
<feature type="domain" description="DinB-like" evidence="1">
    <location>
        <begin position="30"/>
        <end position="142"/>
    </location>
</feature>
<proteinExistence type="predicted"/>
<evidence type="ECO:0000259" key="1">
    <source>
        <dbReference type="Pfam" id="PF12867"/>
    </source>
</evidence>
<dbReference type="EMBL" id="BAABRN010000050">
    <property type="protein sequence ID" value="GAA5503450.1"/>
    <property type="molecule type" value="Genomic_DNA"/>
</dbReference>
<dbReference type="SUPFAM" id="SSF109854">
    <property type="entry name" value="DinB/YfiT-like putative metalloenzymes"/>
    <property type="match status" value="1"/>
</dbReference>
<sequence>MTNSPQPLADVFGKAVGNLYRGGVTNVTWERALEGLSREQAAQKPEHLPHSVTEIVAHLQFWQAYLLRVIAGEDPPTPEHAAGGWPKEADWETLKAEFVRDSDRLRAHARDDAFVQTLDRKGRPYGVALTNFAGHSLYHLGQVVSVRQSLGLWPPPSGGDTW</sequence>
<evidence type="ECO:0000313" key="3">
    <source>
        <dbReference type="Proteomes" id="UP001458946"/>
    </source>
</evidence>
<organism evidence="2 3">
    <name type="scientific">Deinococcus xinjiangensis</name>
    <dbReference type="NCBI Taxonomy" id="457454"/>
    <lineage>
        <taxon>Bacteria</taxon>
        <taxon>Thermotogati</taxon>
        <taxon>Deinococcota</taxon>
        <taxon>Deinococci</taxon>
        <taxon>Deinococcales</taxon>
        <taxon>Deinococcaceae</taxon>
        <taxon>Deinococcus</taxon>
    </lineage>
</organism>
<dbReference type="RefSeq" id="WP_353543420.1">
    <property type="nucleotide sequence ID" value="NZ_BAABRN010000050.1"/>
</dbReference>
<dbReference type="Proteomes" id="UP001458946">
    <property type="component" value="Unassembled WGS sequence"/>
</dbReference>
<keyword evidence="3" id="KW-1185">Reference proteome</keyword>
<dbReference type="InterPro" id="IPR024775">
    <property type="entry name" value="DinB-like"/>
</dbReference>
<reference evidence="2 3" key="1">
    <citation type="submission" date="2024-02" db="EMBL/GenBank/DDBJ databases">
        <title>Deinococcus xinjiangensis NBRC 107630.</title>
        <authorList>
            <person name="Ichikawa N."/>
            <person name="Katano-Makiyama Y."/>
            <person name="Hidaka K."/>
        </authorList>
    </citation>
    <scope>NUCLEOTIDE SEQUENCE [LARGE SCALE GENOMIC DNA]</scope>
    <source>
        <strain evidence="2 3">NBRC 107630</strain>
    </source>
</reference>
<dbReference type="Pfam" id="PF12867">
    <property type="entry name" value="DinB_2"/>
    <property type="match status" value="1"/>
</dbReference>
<evidence type="ECO:0000313" key="2">
    <source>
        <dbReference type="EMBL" id="GAA5503450.1"/>
    </source>
</evidence>